<proteinExistence type="predicted"/>
<keyword evidence="2" id="KW-1185">Reference proteome</keyword>
<dbReference type="CDD" id="cd12870">
    <property type="entry name" value="MqsA"/>
    <property type="match status" value="1"/>
</dbReference>
<accession>A0ABU3K878</accession>
<organism evidence="1 2">
    <name type="scientific">Candidatus Nitronereus thalassa</name>
    <dbReference type="NCBI Taxonomy" id="3020898"/>
    <lineage>
        <taxon>Bacteria</taxon>
        <taxon>Pseudomonadati</taxon>
        <taxon>Nitrospirota</taxon>
        <taxon>Nitrospiria</taxon>
        <taxon>Nitrospirales</taxon>
        <taxon>Nitrospiraceae</taxon>
        <taxon>Candidatus Nitronereus</taxon>
    </lineage>
</organism>
<evidence type="ECO:0000313" key="2">
    <source>
        <dbReference type="Proteomes" id="UP001250932"/>
    </source>
</evidence>
<gene>
    <name evidence="1" type="ORF">PPG34_09495</name>
</gene>
<dbReference type="InterPro" id="IPR022453">
    <property type="entry name" value="Znf_MqsA-type"/>
</dbReference>
<protein>
    <submittedName>
        <fullName evidence="1">Type II toxin-antitoxin system MqsA family antitoxin</fullName>
    </submittedName>
</protein>
<dbReference type="NCBIfam" id="TIGR03831">
    <property type="entry name" value="YgiT_finger"/>
    <property type="match status" value="1"/>
</dbReference>
<sequence>MNIYGDCSFCGGEVEEKSIEYDYRRQSHLLIVSNVPAGVCRQCGEKYFKPGILKKMDQVYHDIFDRHQIPERVVEIPAVSFQA</sequence>
<name>A0ABU3K878_9BACT</name>
<dbReference type="Proteomes" id="UP001250932">
    <property type="component" value="Unassembled WGS sequence"/>
</dbReference>
<reference evidence="1 2" key="1">
    <citation type="journal article" date="2023" name="ISME J.">
        <title>Cultivation and genomic characterization of novel and ubiquitous marine nitrite-oxidizing bacteria from the Nitrospirales.</title>
        <authorList>
            <person name="Mueller A.J."/>
            <person name="Daebeler A."/>
            <person name="Herbold C.W."/>
            <person name="Kirkegaard R.H."/>
            <person name="Daims H."/>
        </authorList>
    </citation>
    <scope>NUCLEOTIDE SEQUENCE [LARGE SCALE GENOMIC DNA]</scope>
    <source>
        <strain evidence="1 2">EB</strain>
    </source>
</reference>
<dbReference type="Gene3D" id="3.10.20.860">
    <property type="match status" value="1"/>
</dbReference>
<comment type="caution">
    <text evidence="1">The sequence shown here is derived from an EMBL/GenBank/DDBJ whole genome shotgun (WGS) entry which is preliminary data.</text>
</comment>
<evidence type="ECO:0000313" key="1">
    <source>
        <dbReference type="EMBL" id="MDT7042588.1"/>
    </source>
</evidence>
<dbReference type="RefSeq" id="WP_313833018.1">
    <property type="nucleotide sequence ID" value="NZ_JAQOUE010000001.1"/>
</dbReference>
<dbReference type="EMBL" id="JAQOUE010000001">
    <property type="protein sequence ID" value="MDT7042588.1"/>
    <property type="molecule type" value="Genomic_DNA"/>
</dbReference>